<reference evidence="1 3" key="1">
    <citation type="submission" date="2007-03" db="EMBL/GenBank/DDBJ databases">
        <authorList>
            <person name="Heidelberg J."/>
        </authorList>
    </citation>
    <scope>NUCLEOTIDE SEQUENCE [LARGE SCALE GENOMIC DNA]</scope>
    <source>
        <strain evidence="3">ATCC 39541 / Classical Ogawa 395 / O395</strain>
        <strain evidence="1">O395</strain>
    </source>
</reference>
<name>A0A0H3AG15_VIBC3</name>
<dbReference type="KEGG" id="vco:VC0395_A0761"/>
<dbReference type="KEGG" id="vcr:VC395_1258"/>
<dbReference type="PATRIC" id="fig|345073.21.peg.1140"/>
<evidence type="ECO:0000313" key="1">
    <source>
        <dbReference type="EMBL" id="ABQ19785.1"/>
    </source>
</evidence>
<organism evidence="1 3">
    <name type="scientific">Vibrio cholerae serotype O1 (strain ATCC 39541 / Classical Ogawa 395 / O395)</name>
    <dbReference type="NCBI Taxonomy" id="345073"/>
    <lineage>
        <taxon>Bacteria</taxon>
        <taxon>Pseudomonadati</taxon>
        <taxon>Pseudomonadota</taxon>
        <taxon>Gammaproteobacteria</taxon>
        <taxon>Vibrionales</taxon>
        <taxon>Vibrionaceae</taxon>
        <taxon>Vibrio</taxon>
    </lineage>
</organism>
<dbReference type="KEGG" id="vcr:VC395_1173"/>
<evidence type="ECO:0000313" key="3">
    <source>
        <dbReference type="Proteomes" id="UP000000249"/>
    </source>
</evidence>
<accession>A0A0H3AG15</accession>
<evidence type="ECO:0000313" key="2">
    <source>
        <dbReference type="EMBL" id="ABQ21757.1"/>
    </source>
</evidence>
<proteinExistence type="predicted"/>
<sequence>MATTAVKIVSSEYRQINVGLKGVFVNRGAVNGQMLVAETQPAVTTEGDPMLAQKRYVYELTGSDLVWAKTNSGETTVGVTPA</sequence>
<dbReference type="AlphaFoldDB" id="A0A0H3AG15"/>
<protein>
    <submittedName>
        <fullName evidence="1">Uncharacterized protein</fullName>
    </submittedName>
</protein>
<dbReference type="RefSeq" id="WP_000246045.1">
    <property type="nucleotide sequence ID" value="NC_009457.1"/>
</dbReference>
<gene>
    <name evidence="2" type="ordered locus">VC0395_A0676</name>
    <name evidence="1" type="ordered locus">VC0395_A0761</name>
</gene>
<dbReference type="EMBL" id="CP000627">
    <property type="protein sequence ID" value="ABQ21757.1"/>
    <property type="molecule type" value="Genomic_DNA"/>
</dbReference>
<dbReference type="KEGG" id="vco:VC0395_A0676"/>
<dbReference type="EMBL" id="CP000627">
    <property type="protein sequence ID" value="ABQ19785.1"/>
    <property type="molecule type" value="Genomic_DNA"/>
</dbReference>
<dbReference type="Proteomes" id="UP000000249">
    <property type="component" value="Chromosome 1"/>
</dbReference>